<evidence type="ECO:0000256" key="1">
    <source>
        <dbReference type="SAM" id="MobiDB-lite"/>
    </source>
</evidence>
<feature type="compositionally biased region" description="Polar residues" evidence="1">
    <location>
        <begin position="109"/>
        <end position="126"/>
    </location>
</feature>
<gene>
    <name evidence="3" type="ORF">PISL3812_08168</name>
</gene>
<feature type="signal peptide" evidence="2">
    <location>
        <begin position="1"/>
        <end position="18"/>
    </location>
</feature>
<dbReference type="OrthoDB" id="4226828at2759"/>
<feature type="region of interest" description="Disordered" evidence="1">
    <location>
        <begin position="100"/>
        <end position="126"/>
    </location>
</feature>
<dbReference type="AlphaFoldDB" id="A0A0U1M829"/>
<name>A0A0U1M829_TALIS</name>
<reference evidence="3 4" key="1">
    <citation type="submission" date="2015-04" db="EMBL/GenBank/DDBJ databases">
        <authorList>
            <person name="Syromyatnikov M.Y."/>
            <person name="Popov V.N."/>
        </authorList>
    </citation>
    <scope>NUCLEOTIDE SEQUENCE [LARGE SCALE GENOMIC DNA]</scope>
    <source>
        <strain evidence="3">WF-38-12</strain>
    </source>
</reference>
<sequence>MKLRDIFTWAGTFAVALAAPVTPDDKCSALRLLLTEQQHKDASNWCSAHLKPATVTSGAASVSVSATTTTSTIFVTSTKIDTITSESASVIYTFLPGNPPTSTSPTSSHTNDNINKRQPSGDSSPTPTAFALWIAAQPSTSVSALCSCLGVSEKSSKPTTPVTKTVTQTSTVTKSTTVAAAASVSSVWPCASPFPTLTPTSPYGNASIPSSLATENTLFHRGDSTAGASAQACCNACYFDLPNCIQAYWYSYEGCVVSQATNVSVPHAASGHDVSSVCPAGTFTVGDVHKLLIDVYFLRMEDEHNLDGMVGCYSIYGGRNGFRRFLTLMVSRGGLLPTWWTPGKEE</sequence>
<accession>A0A0U1M829</accession>
<evidence type="ECO:0000313" key="4">
    <source>
        <dbReference type="Proteomes" id="UP000054383"/>
    </source>
</evidence>
<organism evidence="3 4">
    <name type="scientific">Talaromyces islandicus</name>
    <name type="common">Penicillium islandicum</name>
    <dbReference type="NCBI Taxonomy" id="28573"/>
    <lineage>
        <taxon>Eukaryota</taxon>
        <taxon>Fungi</taxon>
        <taxon>Dikarya</taxon>
        <taxon>Ascomycota</taxon>
        <taxon>Pezizomycotina</taxon>
        <taxon>Eurotiomycetes</taxon>
        <taxon>Eurotiomycetidae</taxon>
        <taxon>Eurotiales</taxon>
        <taxon>Trichocomaceae</taxon>
        <taxon>Talaromyces</taxon>
        <taxon>Talaromyces sect. Islandici</taxon>
    </lineage>
</organism>
<proteinExistence type="predicted"/>
<dbReference type="EMBL" id="CVMT01000009">
    <property type="protein sequence ID" value="CRG91120.1"/>
    <property type="molecule type" value="Genomic_DNA"/>
</dbReference>
<keyword evidence="4" id="KW-1185">Reference proteome</keyword>
<evidence type="ECO:0000256" key="2">
    <source>
        <dbReference type="SAM" id="SignalP"/>
    </source>
</evidence>
<feature type="chain" id="PRO_5006711645" description="Apple domain-containing protein" evidence="2">
    <location>
        <begin position="19"/>
        <end position="346"/>
    </location>
</feature>
<evidence type="ECO:0008006" key="5">
    <source>
        <dbReference type="Google" id="ProtNLM"/>
    </source>
</evidence>
<protein>
    <recommendedName>
        <fullName evidence="5">Apple domain-containing protein</fullName>
    </recommendedName>
</protein>
<evidence type="ECO:0000313" key="3">
    <source>
        <dbReference type="EMBL" id="CRG91120.1"/>
    </source>
</evidence>
<keyword evidence="2" id="KW-0732">Signal</keyword>
<dbReference type="Proteomes" id="UP000054383">
    <property type="component" value="Unassembled WGS sequence"/>
</dbReference>